<protein>
    <submittedName>
        <fullName evidence="2">Cache domain-containing protein</fullName>
    </submittedName>
</protein>
<sequence length="477" mass="50471">MRTKIIAVNAVIVLLVGLLTFVLVRKALDSAAGNPTQIMAEAKRDAQAASARLQLDGLRMERWLAGKASEPATLEVLAKASPVARGDAATNLCDAILSAAKQSPVFAGAVPSLVVLIDAQGKSIGRNGTNIGRGEDYAAAYEGLKTALTNGQSGSDAWAKAERNDQYLASYAPVRDAQGRVVGAIAAGFTLNDELSRVSDATTGRALRLVTPQGNALQIAAAAAGGENINTAINGDAKDTVKNALTAGRVGAQLVGDTIIAAAVLEGFGDGKRAVVISARPASLIENVNGLILPGIFGVTLLGLVLVVVGGWLLGNYITQPIAVLEEGLLAILNGQADKRFQLDHPDLGGLAFRIDQLLNQLMGIEEDTTDEEGRVSKAPTASNFNDAMSVDERQLDNVALQQLASEPAEQYYARIYREYIAAKRQLGEAVEHITDQTFRQRIQGMEQEASQKYGKPVRYRVQLRGREVTLLAIPLG</sequence>
<dbReference type="Proteomes" id="UP001374803">
    <property type="component" value="Chromosome"/>
</dbReference>
<feature type="transmembrane region" description="Helical" evidence="1">
    <location>
        <begin position="6"/>
        <end position="24"/>
    </location>
</feature>
<keyword evidence="1" id="KW-0812">Transmembrane</keyword>
<accession>A0ABZ2KZ30</accession>
<dbReference type="RefSeq" id="WP_394831872.1">
    <property type="nucleotide sequence ID" value="NZ_CP089929.1"/>
</dbReference>
<feature type="transmembrane region" description="Helical" evidence="1">
    <location>
        <begin position="290"/>
        <end position="314"/>
    </location>
</feature>
<name>A0ABZ2KZ30_9BACT</name>
<proteinExistence type="predicted"/>
<keyword evidence="3" id="KW-1185">Reference proteome</keyword>
<evidence type="ECO:0000313" key="3">
    <source>
        <dbReference type="Proteomes" id="UP001374803"/>
    </source>
</evidence>
<dbReference type="EMBL" id="CP089983">
    <property type="protein sequence ID" value="WXB02246.1"/>
    <property type="molecule type" value="Genomic_DNA"/>
</dbReference>
<dbReference type="NCBIfam" id="NF041621">
    <property type="entry name" value="MXAN_5187_C_dom"/>
    <property type="match status" value="1"/>
</dbReference>
<keyword evidence="1" id="KW-0472">Membrane</keyword>
<evidence type="ECO:0000256" key="1">
    <source>
        <dbReference type="SAM" id="Phobius"/>
    </source>
</evidence>
<dbReference type="SUPFAM" id="SSF103190">
    <property type="entry name" value="Sensory domain-like"/>
    <property type="match status" value="1"/>
</dbReference>
<dbReference type="InterPro" id="IPR029151">
    <property type="entry name" value="Sensor-like_sf"/>
</dbReference>
<evidence type="ECO:0000313" key="2">
    <source>
        <dbReference type="EMBL" id="WXB02246.1"/>
    </source>
</evidence>
<organism evidence="2 3">
    <name type="scientific">Pendulispora rubella</name>
    <dbReference type="NCBI Taxonomy" id="2741070"/>
    <lineage>
        <taxon>Bacteria</taxon>
        <taxon>Pseudomonadati</taxon>
        <taxon>Myxococcota</taxon>
        <taxon>Myxococcia</taxon>
        <taxon>Myxococcales</taxon>
        <taxon>Sorangiineae</taxon>
        <taxon>Pendulisporaceae</taxon>
        <taxon>Pendulispora</taxon>
    </lineage>
</organism>
<reference evidence="2" key="1">
    <citation type="submission" date="2021-12" db="EMBL/GenBank/DDBJ databases">
        <title>Discovery of the Pendulisporaceae a myxobacterial family with distinct sporulation behavior and unique specialized metabolism.</title>
        <authorList>
            <person name="Garcia R."/>
            <person name="Popoff A."/>
            <person name="Bader C.D."/>
            <person name="Loehr J."/>
            <person name="Walesch S."/>
            <person name="Walt C."/>
            <person name="Boldt J."/>
            <person name="Bunk B."/>
            <person name="Haeckl F.J.F.P.J."/>
            <person name="Gunesch A.P."/>
            <person name="Birkelbach J."/>
            <person name="Nuebel U."/>
            <person name="Pietschmann T."/>
            <person name="Bach T."/>
            <person name="Mueller R."/>
        </authorList>
    </citation>
    <scope>NUCLEOTIDE SEQUENCE</scope>
    <source>
        <strain evidence="2">MSr11367</strain>
    </source>
</reference>
<keyword evidence="1" id="KW-1133">Transmembrane helix</keyword>
<gene>
    <name evidence="2" type="ORF">LVJ94_35685</name>
</gene>